<keyword evidence="2" id="KW-0677">Repeat</keyword>
<dbReference type="SMART" id="SM00343">
    <property type="entry name" value="ZnF_C2HC"/>
    <property type="match status" value="2"/>
</dbReference>
<comment type="caution">
    <text evidence="8">The sequence shown here is derived from an EMBL/GenBank/DDBJ whole genome shotgun (WGS) entry which is preliminary data.</text>
</comment>
<dbReference type="PANTHER" id="PTHR47103">
    <property type="entry name" value="DNA-BINDING PROTEIN"/>
    <property type="match status" value="1"/>
</dbReference>
<dbReference type="Proteomes" id="UP000824469">
    <property type="component" value="Unassembled WGS sequence"/>
</dbReference>
<proteinExistence type="predicted"/>
<dbReference type="PANTHER" id="PTHR47103:SF8">
    <property type="entry name" value="DNA-BINDING PROTEIN"/>
    <property type="match status" value="1"/>
</dbReference>
<dbReference type="Pfam" id="PF00098">
    <property type="entry name" value="zf-CCHC"/>
    <property type="match status" value="2"/>
</dbReference>
<protein>
    <recommendedName>
        <fullName evidence="7">CCHC-type domain-containing protein</fullName>
    </recommendedName>
</protein>
<evidence type="ECO:0000256" key="4">
    <source>
        <dbReference type="ARBA" id="ARBA00022833"/>
    </source>
</evidence>
<dbReference type="Gene3D" id="4.10.60.10">
    <property type="entry name" value="Zinc finger, CCHC-type"/>
    <property type="match status" value="2"/>
</dbReference>
<evidence type="ECO:0000259" key="7">
    <source>
        <dbReference type="PROSITE" id="PS50158"/>
    </source>
</evidence>
<feature type="domain" description="CCHC-type" evidence="7">
    <location>
        <begin position="99"/>
        <end position="112"/>
    </location>
</feature>
<gene>
    <name evidence="8" type="ORF">KI387_013831</name>
</gene>
<evidence type="ECO:0000256" key="5">
    <source>
        <dbReference type="PROSITE-ProRule" id="PRU00047"/>
    </source>
</evidence>
<keyword evidence="9" id="KW-1185">Reference proteome</keyword>
<feature type="non-terminal residue" evidence="8">
    <location>
        <position position="1"/>
    </location>
</feature>
<keyword evidence="1" id="KW-0479">Metal-binding</keyword>
<dbReference type="GO" id="GO:0003676">
    <property type="term" value="F:nucleic acid binding"/>
    <property type="evidence" value="ECO:0007669"/>
    <property type="project" value="InterPro"/>
</dbReference>
<evidence type="ECO:0000256" key="1">
    <source>
        <dbReference type="ARBA" id="ARBA00022723"/>
    </source>
</evidence>
<name>A0AA38CPH1_TAXCH</name>
<dbReference type="AlphaFoldDB" id="A0AA38CPH1"/>
<dbReference type="EMBL" id="JAHRHJ020000009">
    <property type="protein sequence ID" value="KAH9302248.1"/>
    <property type="molecule type" value="Genomic_DNA"/>
</dbReference>
<organism evidence="8 9">
    <name type="scientific">Taxus chinensis</name>
    <name type="common">Chinese yew</name>
    <name type="synonym">Taxus wallichiana var. chinensis</name>
    <dbReference type="NCBI Taxonomy" id="29808"/>
    <lineage>
        <taxon>Eukaryota</taxon>
        <taxon>Viridiplantae</taxon>
        <taxon>Streptophyta</taxon>
        <taxon>Embryophyta</taxon>
        <taxon>Tracheophyta</taxon>
        <taxon>Spermatophyta</taxon>
        <taxon>Pinopsida</taxon>
        <taxon>Pinidae</taxon>
        <taxon>Conifers II</taxon>
        <taxon>Cupressales</taxon>
        <taxon>Taxaceae</taxon>
        <taxon>Taxus</taxon>
    </lineage>
</organism>
<dbReference type="GO" id="GO:0008270">
    <property type="term" value="F:zinc ion binding"/>
    <property type="evidence" value="ECO:0007669"/>
    <property type="project" value="UniProtKB-KW"/>
</dbReference>
<dbReference type="SUPFAM" id="SSF57756">
    <property type="entry name" value="Retrovirus zinc finger-like domains"/>
    <property type="match status" value="1"/>
</dbReference>
<evidence type="ECO:0000313" key="9">
    <source>
        <dbReference type="Proteomes" id="UP000824469"/>
    </source>
</evidence>
<evidence type="ECO:0000313" key="8">
    <source>
        <dbReference type="EMBL" id="KAH9302248.1"/>
    </source>
</evidence>
<evidence type="ECO:0000256" key="6">
    <source>
        <dbReference type="SAM" id="MobiDB-lite"/>
    </source>
</evidence>
<keyword evidence="4" id="KW-0862">Zinc</keyword>
<keyword evidence="3 5" id="KW-0863">Zinc-finger</keyword>
<dbReference type="InterPro" id="IPR001878">
    <property type="entry name" value="Znf_CCHC"/>
</dbReference>
<accession>A0AA38CPH1</accession>
<evidence type="ECO:0000256" key="3">
    <source>
        <dbReference type="ARBA" id="ARBA00022771"/>
    </source>
</evidence>
<evidence type="ECO:0000256" key="2">
    <source>
        <dbReference type="ARBA" id="ARBA00022737"/>
    </source>
</evidence>
<dbReference type="InterPro" id="IPR036875">
    <property type="entry name" value="Znf_CCHC_sf"/>
</dbReference>
<sequence length="128" mass="14751">LCVSNHWDYYKRDLDCKGAEADSFSSRCDLWTQKDTKMKIGDRSPRSPTQNRRARTDVAGKRSSRRIKPYSHNRANEDVCRNCRRPGHFVRDCPKPRVCHNCGKEGHDAASCSSEKLCRKCRRPGHVS</sequence>
<dbReference type="PROSITE" id="PS50158">
    <property type="entry name" value="ZF_CCHC"/>
    <property type="match status" value="2"/>
</dbReference>
<reference evidence="8 9" key="1">
    <citation type="journal article" date="2021" name="Nat. Plants">
        <title>The Taxus genome provides insights into paclitaxel biosynthesis.</title>
        <authorList>
            <person name="Xiong X."/>
            <person name="Gou J."/>
            <person name="Liao Q."/>
            <person name="Li Y."/>
            <person name="Zhou Q."/>
            <person name="Bi G."/>
            <person name="Li C."/>
            <person name="Du R."/>
            <person name="Wang X."/>
            <person name="Sun T."/>
            <person name="Guo L."/>
            <person name="Liang H."/>
            <person name="Lu P."/>
            <person name="Wu Y."/>
            <person name="Zhang Z."/>
            <person name="Ro D.K."/>
            <person name="Shang Y."/>
            <person name="Huang S."/>
            <person name="Yan J."/>
        </authorList>
    </citation>
    <scope>NUCLEOTIDE SEQUENCE [LARGE SCALE GENOMIC DNA]</scope>
    <source>
        <strain evidence="8">Ta-2019</strain>
    </source>
</reference>
<feature type="domain" description="CCHC-type" evidence="7">
    <location>
        <begin position="80"/>
        <end position="95"/>
    </location>
</feature>
<feature type="region of interest" description="Disordered" evidence="6">
    <location>
        <begin position="38"/>
        <end position="68"/>
    </location>
</feature>
<feature type="non-terminal residue" evidence="8">
    <location>
        <position position="128"/>
    </location>
</feature>